<comment type="caution">
    <text evidence="4">The sequence shown here is derived from an EMBL/GenBank/DDBJ whole genome shotgun (WGS) entry which is preliminary data.</text>
</comment>
<feature type="region of interest" description="Disordered" evidence="2">
    <location>
        <begin position="290"/>
        <end position="314"/>
    </location>
</feature>
<dbReference type="PANTHER" id="PTHR15503">
    <property type="entry name" value="LDOC1 RELATED"/>
    <property type="match status" value="1"/>
</dbReference>
<dbReference type="Pfam" id="PF03732">
    <property type="entry name" value="Retrotrans_gag"/>
    <property type="match status" value="1"/>
</dbReference>
<dbReference type="OrthoDB" id="1749844at2759"/>
<evidence type="ECO:0000313" key="4">
    <source>
        <dbReference type="EMBL" id="KAA3486509.1"/>
    </source>
</evidence>
<organism evidence="4 5">
    <name type="scientific">Gossypium australe</name>
    <dbReference type="NCBI Taxonomy" id="47621"/>
    <lineage>
        <taxon>Eukaryota</taxon>
        <taxon>Viridiplantae</taxon>
        <taxon>Streptophyta</taxon>
        <taxon>Embryophyta</taxon>
        <taxon>Tracheophyta</taxon>
        <taxon>Spermatophyta</taxon>
        <taxon>Magnoliopsida</taxon>
        <taxon>eudicotyledons</taxon>
        <taxon>Gunneridae</taxon>
        <taxon>Pentapetalae</taxon>
        <taxon>rosids</taxon>
        <taxon>malvids</taxon>
        <taxon>Malvales</taxon>
        <taxon>Malvaceae</taxon>
        <taxon>Malvoideae</taxon>
        <taxon>Gossypium</taxon>
    </lineage>
</organism>
<evidence type="ECO:0000256" key="2">
    <source>
        <dbReference type="SAM" id="MobiDB-lite"/>
    </source>
</evidence>
<dbReference type="InterPro" id="IPR043502">
    <property type="entry name" value="DNA/RNA_pol_sf"/>
</dbReference>
<dbReference type="GO" id="GO:0003676">
    <property type="term" value="F:nucleic acid binding"/>
    <property type="evidence" value="ECO:0007669"/>
    <property type="project" value="InterPro"/>
</dbReference>
<name>A0A5B6WX25_9ROSI</name>
<dbReference type="InterPro" id="IPR001878">
    <property type="entry name" value="Znf_CCHC"/>
</dbReference>
<dbReference type="Gene3D" id="3.30.70.270">
    <property type="match status" value="1"/>
</dbReference>
<dbReference type="InterPro" id="IPR032567">
    <property type="entry name" value="RTL1-rel"/>
</dbReference>
<dbReference type="InterPro" id="IPR036875">
    <property type="entry name" value="Znf_CCHC_sf"/>
</dbReference>
<accession>A0A5B6WX25</accession>
<dbReference type="PROSITE" id="PS50158">
    <property type="entry name" value="ZF_CCHC"/>
    <property type="match status" value="1"/>
</dbReference>
<dbReference type="GO" id="GO:0008270">
    <property type="term" value="F:zinc ion binding"/>
    <property type="evidence" value="ECO:0007669"/>
    <property type="project" value="UniProtKB-KW"/>
</dbReference>
<dbReference type="InterPro" id="IPR043128">
    <property type="entry name" value="Rev_trsase/Diguanyl_cyclase"/>
</dbReference>
<evidence type="ECO:0000313" key="5">
    <source>
        <dbReference type="Proteomes" id="UP000325315"/>
    </source>
</evidence>
<evidence type="ECO:0000259" key="3">
    <source>
        <dbReference type="PROSITE" id="PS50158"/>
    </source>
</evidence>
<keyword evidence="1" id="KW-0479">Metal-binding</keyword>
<dbReference type="AlphaFoldDB" id="A0A5B6WX25"/>
<keyword evidence="1" id="KW-0862">Zinc</keyword>
<dbReference type="SUPFAM" id="SSF56672">
    <property type="entry name" value="DNA/RNA polymerases"/>
    <property type="match status" value="1"/>
</dbReference>
<dbReference type="Proteomes" id="UP000325315">
    <property type="component" value="Unassembled WGS sequence"/>
</dbReference>
<feature type="domain" description="CCHC-type" evidence="3">
    <location>
        <begin position="263"/>
        <end position="278"/>
    </location>
</feature>
<dbReference type="Gene3D" id="3.10.10.10">
    <property type="entry name" value="HIV Type 1 Reverse Transcriptase, subunit A, domain 1"/>
    <property type="match status" value="1"/>
</dbReference>
<proteinExistence type="predicted"/>
<evidence type="ECO:0000256" key="1">
    <source>
        <dbReference type="PROSITE-ProRule" id="PRU00047"/>
    </source>
</evidence>
<keyword evidence="1" id="KW-0863">Zinc-finger</keyword>
<dbReference type="CDD" id="cd01647">
    <property type="entry name" value="RT_LTR"/>
    <property type="match status" value="1"/>
</dbReference>
<dbReference type="PANTHER" id="PTHR15503:SF45">
    <property type="entry name" value="RNA-DIRECTED DNA POLYMERASE HOMOLOG"/>
    <property type="match status" value="1"/>
</dbReference>
<dbReference type="InterPro" id="IPR005162">
    <property type="entry name" value="Retrotrans_gag_dom"/>
</dbReference>
<protein>
    <submittedName>
        <fullName evidence="4">Transposon Ty3-G Gag-Pol polyprotein</fullName>
    </submittedName>
</protein>
<dbReference type="SMART" id="SM00343">
    <property type="entry name" value="ZnF_C2HC"/>
    <property type="match status" value="1"/>
</dbReference>
<dbReference type="Gene3D" id="4.10.60.10">
    <property type="entry name" value="Zinc finger, CCHC-type"/>
    <property type="match status" value="1"/>
</dbReference>
<gene>
    <name evidence="4" type="ORF">EPI10_030412</name>
</gene>
<dbReference type="Pfam" id="PF00098">
    <property type="entry name" value="zf-CCHC"/>
    <property type="match status" value="1"/>
</dbReference>
<keyword evidence="5" id="KW-1185">Reference proteome</keyword>
<dbReference type="EMBL" id="SMMG02000001">
    <property type="protein sequence ID" value="KAA3486509.1"/>
    <property type="molecule type" value="Genomic_DNA"/>
</dbReference>
<dbReference type="SUPFAM" id="SSF57756">
    <property type="entry name" value="Retrovirus zinc finger-like domains"/>
    <property type="match status" value="1"/>
</dbReference>
<reference evidence="5" key="1">
    <citation type="journal article" date="2019" name="Plant Biotechnol. J.">
        <title>Genome sequencing of the Australian wild diploid species Gossypium australe highlights disease resistance and delayed gland morphogenesis.</title>
        <authorList>
            <person name="Cai Y."/>
            <person name="Cai X."/>
            <person name="Wang Q."/>
            <person name="Wang P."/>
            <person name="Zhang Y."/>
            <person name="Cai C."/>
            <person name="Xu Y."/>
            <person name="Wang K."/>
            <person name="Zhou Z."/>
            <person name="Wang C."/>
            <person name="Geng S."/>
            <person name="Li B."/>
            <person name="Dong Q."/>
            <person name="Hou Y."/>
            <person name="Wang H."/>
            <person name="Ai P."/>
            <person name="Liu Z."/>
            <person name="Yi F."/>
            <person name="Sun M."/>
            <person name="An G."/>
            <person name="Cheng J."/>
            <person name="Zhang Y."/>
            <person name="Shi Q."/>
            <person name="Xie Y."/>
            <person name="Shi X."/>
            <person name="Chang Y."/>
            <person name="Huang F."/>
            <person name="Chen Y."/>
            <person name="Hong S."/>
            <person name="Mi L."/>
            <person name="Sun Q."/>
            <person name="Zhang L."/>
            <person name="Zhou B."/>
            <person name="Peng R."/>
            <person name="Zhang X."/>
            <person name="Liu F."/>
        </authorList>
    </citation>
    <scope>NUCLEOTIDE SEQUENCE [LARGE SCALE GENOMIC DNA]</scope>
    <source>
        <strain evidence="5">cv. PA1801</strain>
    </source>
</reference>
<sequence length="662" mass="75659">MDYNRAIADNVESNAPTFTLGAAQVNSRLVAESTGGEAKEALFQLMNELFTEFVRTILVAQQPPPPTVPQSVPIAPQEFRATVVDNLERAEFWLENNIRVLDELSCIPSKCVKCVVSLLRDTAYKWWNTLVSVVPRERVTWELFQNEFRKKYISQRFLNQKHKEFLELKRGRMTMVEYEREFVRLSRYACEYVSTEEIMCKRFLNVLNEDIKLLVEILELKEFDVLVNRACKAEGFNKEKRKADSECGRRHFGECWNKSNRACYKCGSQDHFIRDCPELAEKDNYPSAKLSNTVNRGRTPRNTGNVTSSRDASSPDVITSTFSLYDTGVIALIDLGSTHSYNDEILRLESDESSELPVVISSMSTQRYVIKCYEAYLAYVLDTKISELKIELVTVVCEYPNVFPEKLPGLPPIRKVEFAIELVPGTSPISINPYRMAPTELKELKSQLQDLIDRGFSRPSLSPWGAPVLFVKKKDGSIRLCIDYRQLNKVTIKNKYSLPRIDDLFDQLKWATVLSNIDLRSSYYQLFLGHIVSAEGIQVDLSKIFVVVDWKPPRNVSEGKANVVVDALSRKSLFSLRAMNTRLSLSDDDSILAKFKAKSVFLQQICEAQKDDSELQAKRVQSEHQVPSGLLQPIMIPKWKWDRVTMDFVSGLPLSLKKKDSV</sequence>